<dbReference type="SUPFAM" id="SSF53098">
    <property type="entry name" value="Ribonuclease H-like"/>
    <property type="match status" value="1"/>
</dbReference>
<comment type="caution">
    <text evidence="8">The sequence shown here is derived from an EMBL/GenBank/DDBJ whole genome shotgun (WGS) entry which is preliminary data.</text>
</comment>
<evidence type="ECO:0000256" key="3">
    <source>
        <dbReference type="ARBA" id="ARBA00022833"/>
    </source>
</evidence>
<dbReference type="PANTHER" id="PTHR46951:SF2">
    <property type="entry name" value="BED-TYPE DOMAIN-CONTAINING PROTEIN"/>
    <property type="match status" value="1"/>
</dbReference>
<evidence type="ECO:0000313" key="9">
    <source>
        <dbReference type="Proteomes" id="UP001396334"/>
    </source>
</evidence>
<feature type="compositionally biased region" description="Basic and acidic residues" evidence="5">
    <location>
        <begin position="602"/>
        <end position="613"/>
    </location>
</feature>
<sequence>MPRSRRKEGASPSDDYGWRWGEAVEGSRNNVKCKFCERIITGGITRLKEHLAGKIGNVKACECVSSEVRKNIAEQLKEYQKEKSVRQRRKEELEERIKLGDHGDYGDSDDEEDELTIARRESIRSRHEWEERQHQRARTGQDSVYEPGGGSSSASQLFRTFSVRKPAGTGRSEREHRWTNFDSPGAKLANMDPVLERSKSSKQPKLTTSFLKNAKAKLGRAISKLILHEALPARIAESPFLPPVLQVAAEFGKSVKGPSAYEVTGVYLDEEYKEIQEWVNGFKPIWKERGVTLMCDGWKGTRNQHIINFLVYSPREIGNRTSVKKVLDQAKQISSFIYNHTWTIDYMKRYTKGAELLRPGITRFATNFIALESIVRSKQALKEMVTSSEWKRSTYARRPAGQDMMKVIDSNQFWKKAADVLKIQEPLVKVLRMCDGDEKPTMGFIYEAMDRAKLAIQRDCRYYQKYWDIIDRRWSRQLHNDLHSAGYYLNPQFLYGANSSNEVLSETMAGVRNVIQRIEPSLNDQILAMNQGEDIDDISHEESVQLSTSSSGGGGGDGGGGGGGSGGGRGGDDDDDDEEEEDEDEDEVFRYSSVAGPGLFETNRRDGGDRTHGRMRERFHDSFAGSSSHNLAANDYEISESSEGSHSYQPTAHYPPYLEQYPNYGLFDYRLPYQTFPINDAPYDTQNVMPFSHGMESDQNQGTDETGDALDATRHSFWW</sequence>
<keyword evidence="3" id="KW-0862">Zinc</keyword>
<evidence type="ECO:0000256" key="1">
    <source>
        <dbReference type="ARBA" id="ARBA00022723"/>
    </source>
</evidence>
<keyword evidence="2" id="KW-0863">Zinc-finger</keyword>
<organism evidence="8 9">
    <name type="scientific">Hibiscus sabdariffa</name>
    <name type="common">roselle</name>
    <dbReference type="NCBI Taxonomy" id="183260"/>
    <lineage>
        <taxon>Eukaryota</taxon>
        <taxon>Viridiplantae</taxon>
        <taxon>Streptophyta</taxon>
        <taxon>Embryophyta</taxon>
        <taxon>Tracheophyta</taxon>
        <taxon>Spermatophyta</taxon>
        <taxon>Magnoliopsida</taxon>
        <taxon>eudicotyledons</taxon>
        <taxon>Gunneridae</taxon>
        <taxon>Pentapetalae</taxon>
        <taxon>rosids</taxon>
        <taxon>malvids</taxon>
        <taxon>Malvales</taxon>
        <taxon>Malvaceae</taxon>
        <taxon>Malvoideae</taxon>
        <taxon>Hibiscus</taxon>
    </lineage>
</organism>
<keyword evidence="9" id="KW-1185">Reference proteome</keyword>
<dbReference type="Pfam" id="PF04937">
    <property type="entry name" value="DUF659"/>
    <property type="match status" value="1"/>
</dbReference>
<feature type="compositionally biased region" description="Basic and acidic residues" evidence="5">
    <location>
        <begin position="125"/>
        <end position="134"/>
    </location>
</feature>
<keyword evidence="1" id="KW-0479">Metal-binding</keyword>
<evidence type="ECO:0000256" key="2">
    <source>
        <dbReference type="ARBA" id="ARBA00022771"/>
    </source>
</evidence>
<feature type="domain" description="DUF659" evidence="7">
    <location>
        <begin position="258"/>
        <end position="317"/>
    </location>
</feature>
<dbReference type="PANTHER" id="PTHR46951">
    <property type="entry name" value="BED-TYPE DOMAIN-CONTAINING PROTEIN"/>
    <property type="match status" value="1"/>
</dbReference>
<dbReference type="Proteomes" id="UP001396334">
    <property type="component" value="Unassembled WGS sequence"/>
</dbReference>
<reference evidence="8 9" key="1">
    <citation type="journal article" date="2024" name="G3 (Bethesda)">
        <title>Genome assembly of Hibiscus sabdariffa L. provides insights into metabolisms of medicinal natural products.</title>
        <authorList>
            <person name="Kim T."/>
        </authorList>
    </citation>
    <scope>NUCLEOTIDE SEQUENCE [LARGE SCALE GENOMIC DNA]</scope>
    <source>
        <strain evidence="8">TK-2024</strain>
        <tissue evidence="8">Old leaves</tissue>
    </source>
</reference>
<name>A0ABR2TR13_9ROSI</name>
<dbReference type="Pfam" id="PF02892">
    <property type="entry name" value="zf-BED"/>
    <property type="match status" value="1"/>
</dbReference>
<gene>
    <name evidence="8" type="ORF">V6N11_015080</name>
</gene>
<evidence type="ECO:0000259" key="7">
    <source>
        <dbReference type="Pfam" id="PF04937"/>
    </source>
</evidence>
<accession>A0ABR2TR13</accession>
<evidence type="ECO:0000256" key="5">
    <source>
        <dbReference type="SAM" id="MobiDB-lite"/>
    </source>
</evidence>
<proteinExistence type="predicted"/>
<evidence type="ECO:0000259" key="6">
    <source>
        <dbReference type="Pfam" id="PF02892"/>
    </source>
</evidence>
<feature type="region of interest" description="Disordered" evidence="5">
    <location>
        <begin position="125"/>
        <end position="185"/>
    </location>
</feature>
<feature type="compositionally biased region" description="Acidic residues" evidence="5">
    <location>
        <begin position="572"/>
        <end position="587"/>
    </location>
</feature>
<dbReference type="EMBL" id="JBBPBN010000004">
    <property type="protein sequence ID" value="KAK9039895.1"/>
    <property type="molecule type" value="Genomic_DNA"/>
</dbReference>
<feature type="region of interest" description="Disordered" evidence="5">
    <location>
        <begin position="540"/>
        <end position="613"/>
    </location>
</feature>
<protein>
    <recommendedName>
        <fullName evidence="10">BED-type domain-containing protein</fullName>
    </recommendedName>
</protein>
<dbReference type="InterPro" id="IPR003656">
    <property type="entry name" value="Znf_BED"/>
</dbReference>
<evidence type="ECO:0000313" key="8">
    <source>
        <dbReference type="EMBL" id="KAK9039895.1"/>
    </source>
</evidence>
<dbReference type="InterPro" id="IPR007021">
    <property type="entry name" value="DUF659"/>
</dbReference>
<feature type="compositionally biased region" description="Gly residues" evidence="5">
    <location>
        <begin position="551"/>
        <end position="569"/>
    </location>
</feature>
<feature type="domain" description="BED-type" evidence="6">
    <location>
        <begin position="24"/>
        <end position="51"/>
    </location>
</feature>
<dbReference type="InterPro" id="IPR012337">
    <property type="entry name" value="RNaseH-like_sf"/>
</dbReference>
<evidence type="ECO:0000256" key="4">
    <source>
        <dbReference type="SAM" id="Coils"/>
    </source>
</evidence>
<keyword evidence="4" id="KW-0175">Coiled coil</keyword>
<evidence type="ECO:0008006" key="10">
    <source>
        <dbReference type="Google" id="ProtNLM"/>
    </source>
</evidence>
<feature type="coiled-coil region" evidence="4">
    <location>
        <begin position="69"/>
        <end position="96"/>
    </location>
</feature>